<dbReference type="Proteomes" id="UP000253490">
    <property type="component" value="Unassembled WGS sequence"/>
</dbReference>
<dbReference type="RefSeq" id="WP_113921007.1">
    <property type="nucleotide sequence ID" value="NZ_QNRX01000012.1"/>
</dbReference>
<evidence type="ECO:0000313" key="5">
    <source>
        <dbReference type="EMBL" id="RBP62069.1"/>
    </source>
</evidence>
<dbReference type="GO" id="GO:0016887">
    <property type="term" value="F:ATP hydrolysis activity"/>
    <property type="evidence" value="ECO:0007669"/>
    <property type="project" value="InterPro"/>
</dbReference>
<comment type="caution">
    <text evidence="5">The sequence shown here is derived from an EMBL/GenBank/DDBJ whole genome shotgun (WGS) entry which is preliminary data.</text>
</comment>
<dbReference type="EMBL" id="QNRX01000012">
    <property type="protein sequence ID" value="RBP62069.1"/>
    <property type="molecule type" value="Genomic_DNA"/>
</dbReference>
<dbReference type="GO" id="GO:0005524">
    <property type="term" value="F:ATP binding"/>
    <property type="evidence" value="ECO:0007669"/>
    <property type="project" value="UniProtKB-KW"/>
</dbReference>
<evidence type="ECO:0000313" key="6">
    <source>
        <dbReference type="Proteomes" id="UP000253490"/>
    </source>
</evidence>
<evidence type="ECO:0000256" key="1">
    <source>
        <dbReference type="ARBA" id="ARBA00022448"/>
    </source>
</evidence>
<feature type="domain" description="ABC transporter" evidence="4">
    <location>
        <begin position="5"/>
        <end position="228"/>
    </location>
</feature>
<evidence type="ECO:0000259" key="4">
    <source>
        <dbReference type="PROSITE" id="PS50893"/>
    </source>
</evidence>
<dbReference type="InterPro" id="IPR017911">
    <property type="entry name" value="MacB-like_ATP-bd"/>
</dbReference>
<sequence length="228" mass="25736">MEEIIQLKDVSQHFKMGDSIVRALSHINLDIYAKELTALVGPSGSGKSTLLNVVGGLTKPTEGEVFIYNTNVTHYTEDQMCFFRRDHIGFIFQSFNLNSTLTALENVTMPLIFSRIPNKDREKMASEALDLVGLKDRKDHKPGQLSGGQQQRVSVARAIVNKPKIILCDEPTGNLDSKTGKEILELIKEMNRIHQITFIIVTHDSNVANQCQRRIWIQDGKICKDERN</sequence>
<accession>A0A366I5Q7</accession>
<dbReference type="Gene3D" id="3.40.50.300">
    <property type="entry name" value="P-loop containing nucleotide triphosphate hydrolases"/>
    <property type="match status" value="1"/>
</dbReference>
<dbReference type="AlphaFoldDB" id="A0A366I5Q7"/>
<organism evidence="5 6">
    <name type="scientific">Alkalibaculum bacchi</name>
    <dbReference type="NCBI Taxonomy" id="645887"/>
    <lineage>
        <taxon>Bacteria</taxon>
        <taxon>Bacillati</taxon>
        <taxon>Bacillota</taxon>
        <taxon>Clostridia</taxon>
        <taxon>Eubacteriales</taxon>
        <taxon>Eubacteriaceae</taxon>
        <taxon>Alkalibaculum</taxon>
    </lineage>
</organism>
<dbReference type="PANTHER" id="PTHR24220:SF86">
    <property type="entry name" value="ABC TRANSPORTER ABCH.1"/>
    <property type="match status" value="1"/>
</dbReference>
<dbReference type="InterPro" id="IPR015854">
    <property type="entry name" value="ABC_transpr_LolD-like"/>
</dbReference>
<dbReference type="SMART" id="SM00382">
    <property type="entry name" value="AAA"/>
    <property type="match status" value="1"/>
</dbReference>
<keyword evidence="6" id="KW-1185">Reference proteome</keyword>
<dbReference type="PANTHER" id="PTHR24220">
    <property type="entry name" value="IMPORT ATP-BINDING PROTEIN"/>
    <property type="match status" value="1"/>
</dbReference>
<keyword evidence="1" id="KW-0813">Transport</keyword>
<reference evidence="5 6" key="1">
    <citation type="submission" date="2018-06" db="EMBL/GenBank/DDBJ databases">
        <title>Genomic Encyclopedia of Type Strains, Phase IV (KMG-IV): sequencing the most valuable type-strain genomes for metagenomic binning, comparative biology and taxonomic classification.</title>
        <authorList>
            <person name="Goeker M."/>
        </authorList>
    </citation>
    <scope>NUCLEOTIDE SEQUENCE [LARGE SCALE GENOMIC DNA]</scope>
    <source>
        <strain evidence="5 6">DSM 22112</strain>
    </source>
</reference>
<gene>
    <name evidence="5" type="ORF">DES36_11242</name>
</gene>
<keyword evidence="3 5" id="KW-0067">ATP-binding</keyword>
<dbReference type="InterPro" id="IPR027417">
    <property type="entry name" value="P-loop_NTPase"/>
</dbReference>
<dbReference type="GO" id="GO:0022857">
    <property type="term" value="F:transmembrane transporter activity"/>
    <property type="evidence" value="ECO:0007669"/>
    <property type="project" value="TreeGrafter"/>
</dbReference>
<dbReference type="CDD" id="cd03255">
    <property type="entry name" value="ABC_MJ0796_LolCDE_FtsE"/>
    <property type="match status" value="1"/>
</dbReference>
<dbReference type="FunFam" id="3.40.50.300:FF:000032">
    <property type="entry name" value="Export ABC transporter ATP-binding protein"/>
    <property type="match status" value="1"/>
</dbReference>
<dbReference type="GO" id="GO:0005886">
    <property type="term" value="C:plasma membrane"/>
    <property type="evidence" value="ECO:0007669"/>
    <property type="project" value="TreeGrafter"/>
</dbReference>
<dbReference type="Pfam" id="PF00005">
    <property type="entry name" value="ABC_tran"/>
    <property type="match status" value="1"/>
</dbReference>
<dbReference type="OrthoDB" id="9802264at2"/>
<proteinExistence type="predicted"/>
<dbReference type="InterPro" id="IPR003439">
    <property type="entry name" value="ABC_transporter-like_ATP-bd"/>
</dbReference>
<dbReference type="InterPro" id="IPR003593">
    <property type="entry name" value="AAA+_ATPase"/>
</dbReference>
<evidence type="ECO:0000256" key="2">
    <source>
        <dbReference type="ARBA" id="ARBA00022741"/>
    </source>
</evidence>
<dbReference type="PROSITE" id="PS50893">
    <property type="entry name" value="ABC_TRANSPORTER_2"/>
    <property type="match status" value="1"/>
</dbReference>
<dbReference type="InterPro" id="IPR017871">
    <property type="entry name" value="ABC_transporter-like_CS"/>
</dbReference>
<name>A0A366I5Q7_9FIRM</name>
<dbReference type="GO" id="GO:0098796">
    <property type="term" value="C:membrane protein complex"/>
    <property type="evidence" value="ECO:0007669"/>
    <property type="project" value="UniProtKB-ARBA"/>
</dbReference>
<protein>
    <submittedName>
        <fullName evidence="5">Putative ABC transport system ATP-binding protein</fullName>
    </submittedName>
</protein>
<keyword evidence="2" id="KW-0547">Nucleotide-binding</keyword>
<dbReference type="PROSITE" id="PS00211">
    <property type="entry name" value="ABC_TRANSPORTER_1"/>
    <property type="match status" value="1"/>
</dbReference>
<evidence type="ECO:0000256" key="3">
    <source>
        <dbReference type="ARBA" id="ARBA00022840"/>
    </source>
</evidence>
<dbReference type="SUPFAM" id="SSF52540">
    <property type="entry name" value="P-loop containing nucleoside triphosphate hydrolases"/>
    <property type="match status" value="1"/>
</dbReference>